<protein>
    <submittedName>
        <fullName evidence="1">Uncharacterized protein</fullName>
    </submittedName>
</protein>
<dbReference type="EMBL" id="CM029054">
    <property type="protein sequence ID" value="KAG2538449.1"/>
    <property type="molecule type" value="Genomic_DNA"/>
</dbReference>
<keyword evidence="2" id="KW-1185">Reference proteome</keyword>
<evidence type="ECO:0000313" key="1">
    <source>
        <dbReference type="EMBL" id="KAG2538449.1"/>
    </source>
</evidence>
<reference evidence="1" key="1">
    <citation type="submission" date="2020-05" db="EMBL/GenBank/DDBJ databases">
        <title>WGS assembly of Panicum virgatum.</title>
        <authorList>
            <person name="Lovell J.T."/>
            <person name="Jenkins J."/>
            <person name="Shu S."/>
            <person name="Juenger T.E."/>
            <person name="Schmutz J."/>
        </authorList>
    </citation>
    <scope>NUCLEOTIDE SEQUENCE</scope>
    <source>
        <strain evidence="1">AP13</strain>
    </source>
</reference>
<sequence>MELVILAWAPEMQILAVVQIEHWFPASSERPQEFPRRELPGMATGLLVREDIREGRRRTSGRGHPDRGCRSSRHDQILQVVLSLSIGGGQCQLATTMETKII</sequence>
<dbReference type="AlphaFoldDB" id="A0A8T0MSL0"/>
<name>A0A8T0MSL0_PANVG</name>
<comment type="caution">
    <text evidence="1">The sequence shown here is derived from an EMBL/GenBank/DDBJ whole genome shotgun (WGS) entry which is preliminary data.</text>
</comment>
<evidence type="ECO:0000313" key="2">
    <source>
        <dbReference type="Proteomes" id="UP000823388"/>
    </source>
</evidence>
<organism evidence="1 2">
    <name type="scientific">Panicum virgatum</name>
    <name type="common">Blackwell switchgrass</name>
    <dbReference type="NCBI Taxonomy" id="38727"/>
    <lineage>
        <taxon>Eukaryota</taxon>
        <taxon>Viridiplantae</taxon>
        <taxon>Streptophyta</taxon>
        <taxon>Embryophyta</taxon>
        <taxon>Tracheophyta</taxon>
        <taxon>Spermatophyta</taxon>
        <taxon>Magnoliopsida</taxon>
        <taxon>Liliopsida</taxon>
        <taxon>Poales</taxon>
        <taxon>Poaceae</taxon>
        <taxon>PACMAD clade</taxon>
        <taxon>Panicoideae</taxon>
        <taxon>Panicodae</taxon>
        <taxon>Paniceae</taxon>
        <taxon>Panicinae</taxon>
        <taxon>Panicum</taxon>
        <taxon>Panicum sect. Hiantes</taxon>
    </lineage>
</organism>
<dbReference type="Proteomes" id="UP000823388">
    <property type="component" value="Chromosome 9N"/>
</dbReference>
<proteinExistence type="predicted"/>
<accession>A0A8T0MSL0</accession>
<gene>
    <name evidence="1" type="ORF">PVAP13_9NG381200</name>
</gene>